<dbReference type="SUPFAM" id="SSF56645">
    <property type="entry name" value="Acyl-CoA dehydrogenase NM domain-like"/>
    <property type="match status" value="1"/>
</dbReference>
<proteinExistence type="inferred from homology"/>
<evidence type="ECO:0000259" key="8">
    <source>
        <dbReference type="Pfam" id="PF02771"/>
    </source>
</evidence>
<dbReference type="Gene3D" id="1.20.140.10">
    <property type="entry name" value="Butyryl-CoA Dehydrogenase, subunit A, domain 3"/>
    <property type="match status" value="1"/>
</dbReference>
<dbReference type="InterPro" id="IPR025878">
    <property type="entry name" value="Acyl-CoA_dh-like_C_dom"/>
</dbReference>
<protein>
    <submittedName>
        <fullName evidence="10">Acyl-CoA dehydrogenase, putative</fullName>
    </submittedName>
</protein>
<evidence type="ECO:0000259" key="9">
    <source>
        <dbReference type="Pfam" id="PF12806"/>
    </source>
</evidence>
<gene>
    <name evidence="10" type="ordered locus">DR_A0250</name>
</gene>
<dbReference type="InterPro" id="IPR052166">
    <property type="entry name" value="Diverse_Acyl-CoA_DH"/>
</dbReference>
<dbReference type="EnsemblBacteria" id="AAF12388">
    <property type="protein sequence ID" value="AAF12388"/>
    <property type="gene ID" value="DR_A0250"/>
</dbReference>
<dbReference type="SUPFAM" id="SSF47203">
    <property type="entry name" value="Acyl-CoA dehydrogenase C-terminal domain-like"/>
    <property type="match status" value="1"/>
</dbReference>
<keyword evidence="4 5" id="KW-0274">FAD</keyword>
<dbReference type="AlphaFoldDB" id="Q9RYQ8"/>
<feature type="domain" description="Acyl-CoA oxidase/dehydrogenase middle" evidence="7">
    <location>
        <begin position="200"/>
        <end position="276"/>
    </location>
</feature>
<dbReference type="KEGG" id="dra:DR_A0250"/>
<dbReference type="Pfam" id="PF02770">
    <property type="entry name" value="Acyl-CoA_dh_M"/>
    <property type="match status" value="1"/>
</dbReference>
<evidence type="ECO:0000313" key="11">
    <source>
        <dbReference type="Proteomes" id="UP000002524"/>
    </source>
</evidence>
<dbReference type="InParanoid" id="Q9RYQ8"/>
<dbReference type="GO" id="GO:0050660">
    <property type="term" value="F:flavin adenine dinucleotide binding"/>
    <property type="evidence" value="ECO:0007669"/>
    <property type="project" value="InterPro"/>
</dbReference>
<dbReference type="InterPro" id="IPR013786">
    <property type="entry name" value="AcylCoA_DH/ox_N"/>
</dbReference>
<name>Q9RYQ8_DEIRA</name>
<dbReference type="Gene3D" id="1.10.540.10">
    <property type="entry name" value="Acyl-CoA dehydrogenase/oxidase, N-terminal domain"/>
    <property type="match status" value="1"/>
</dbReference>
<dbReference type="InterPro" id="IPR006091">
    <property type="entry name" value="Acyl-CoA_Oxase/DH_mid-dom"/>
</dbReference>
<evidence type="ECO:0000256" key="4">
    <source>
        <dbReference type="ARBA" id="ARBA00022827"/>
    </source>
</evidence>
<dbReference type="InterPro" id="IPR009075">
    <property type="entry name" value="AcylCo_DH/oxidase_C"/>
</dbReference>
<dbReference type="PaxDb" id="243230-DR_A0250"/>
<feature type="domain" description="Acetyl-CoA dehydrogenase-like C-terminal" evidence="9">
    <location>
        <begin position="508"/>
        <end position="633"/>
    </location>
</feature>
<dbReference type="Pfam" id="PF12806">
    <property type="entry name" value="Acyl-CoA_dh_C"/>
    <property type="match status" value="1"/>
</dbReference>
<dbReference type="InterPro" id="IPR046373">
    <property type="entry name" value="Acyl-CoA_Oxase/DH_mid-dom_sf"/>
</dbReference>
<evidence type="ECO:0000256" key="1">
    <source>
        <dbReference type="ARBA" id="ARBA00001974"/>
    </source>
</evidence>
<evidence type="ECO:0000256" key="3">
    <source>
        <dbReference type="ARBA" id="ARBA00022630"/>
    </source>
</evidence>
<accession>Q9RYQ8</accession>
<dbReference type="Proteomes" id="UP000002524">
    <property type="component" value="Chromosome 2"/>
</dbReference>
<evidence type="ECO:0000256" key="2">
    <source>
        <dbReference type="ARBA" id="ARBA00009347"/>
    </source>
</evidence>
<dbReference type="EMBL" id="AE001825">
    <property type="protein sequence ID" value="AAF12388.1"/>
    <property type="molecule type" value="Genomic_DNA"/>
</dbReference>
<dbReference type="eggNOG" id="COG1960">
    <property type="taxonomic scope" value="Bacteria"/>
</dbReference>
<evidence type="ECO:0000259" key="6">
    <source>
        <dbReference type="Pfam" id="PF00441"/>
    </source>
</evidence>
<keyword evidence="3 5" id="KW-0285">Flavoprotein</keyword>
<dbReference type="InterPro" id="IPR036250">
    <property type="entry name" value="AcylCo_DH-like_C"/>
</dbReference>
<dbReference type="OrthoDB" id="9771038at2"/>
<comment type="cofactor">
    <cofactor evidence="1 5">
        <name>FAD</name>
        <dbReference type="ChEBI" id="CHEBI:57692"/>
    </cofactor>
</comment>
<dbReference type="InterPro" id="IPR037069">
    <property type="entry name" value="AcylCoA_DH/ox_N_sf"/>
</dbReference>
<dbReference type="Pfam" id="PF02771">
    <property type="entry name" value="Acyl-CoA_dh_N"/>
    <property type="match status" value="1"/>
</dbReference>
<dbReference type="PATRIC" id="fig|243230.17.peg.3139"/>
<evidence type="ECO:0000259" key="7">
    <source>
        <dbReference type="Pfam" id="PF02770"/>
    </source>
</evidence>
<dbReference type="PANTHER" id="PTHR42803:SF3">
    <property type="entry name" value="ACYL-COA DEHYDROGENASE-RELATED"/>
    <property type="match status" value="1"/>
</dbReference>
<dbReference type="PIR" id="C75578">
    <property type="entry name" value="C75578"/>
</dbReference>
<dbReference type="PANTHER" id="PTHR42803">
    <property type="entry name" value="ACYL-COA DEHYDROGENASE"/>
    <property type="match status" value="1"/>
</dbReference>
<keyword evidence="5" id="KW-0560">Oxidoreductase</keyword>
<dbReference type="InterPro" id="IPR009100">
    <property type="entry name" value="AcylCoA_DH/oxidase_NM_dom_sf"/>
</dbReference>
<sequence length="637" mass="69706">MCPIVTPTYKVNVDGHFSACCVCRCFPSLRPFFLRRLVLMAPFLNKRDLQFQLFEVLDTAQLPERPRFAEHSREVYQDVLNVAYNVAEKYFANHARAADVNEPHVVDGKVKLVPEAQQAVEAFRDAGFFSAHHDEELGGLQLPWVVMQAVQANFQAANPGTASYTFLTIGNANLQREFGSPEQQEKYLLPLLEGRWFGTMALSEPQAGSGLADITTTATLRDDGTYSITGTKMWISGGEHELTENIVHLVLARIKGAPAGVKGISLFLVPRYRINPDGSVGESNHVVLAGLNHKLGHRGTTNTLLNFGEGGETIGELVGEPGRGLAQMFHMMNEARIGVGMGAVMSGYAGYLASLEYARDRRQGRHASNRDPQAESVAIIEHADVKRMLLRQKVFVEGGLALGLYAASLVDDLNTGPEEEKADTALLLDLLTPIVKSWPSKYSQEALSDAIQVMGGAGYTRDTPVEMYYRDNRLNPIHEGTEGIQGNDLLGRKLTQANGRGLQVLLGKMGADLKAAEQEGELSDIRTALQEAIGQCAAALGSLLGRAAELGPDLFLANANAALDMVGHTVVGWMWLRQGLAAARALPDARGDDRDFYEGKLHAARFFARYELPKVRTWAELLASADPTTVEMQENWF</sequence>
<comment type="similarity">
    <text evidence="2 5">Belongs to the acyl-CoA dehydrogenase family.</text>
</comment>
<evidence type="ECO:0000256" key="5">
    <source>
        <dbReference type="RuleBase" id="RU362125"/>
    </source>
</evidence>
<dbReference type="Gene3D" id="2.40.110.10">
    <property type="entry name" value="Butyryl-CoA Dehydrogenase, subunit A, domain 2"/>
    <property type="match status" value="1"/>
</dbReference>
<evidence type="ECO:0000313" key="10">
    <source>
        <dbReference type="EMBL" id="AAF12388.1"/>
    </source>
</evidence>
<reference evidence="10 11" key="1">
    <citation type="journal article" date="1999" name="Science">
        <title>Genome sequence of the radioresistant bacterium Deinococcus radiodurans R1.</title>
        <authorList>
            <person name="White O."/>
            <person name="Eisen J.A."/>
            <person name="Heidelberg J.F."/>
            <person name="Hickey E.K."/>
            <person name="Peterson J.D."/>
            <person name="Dodson R.J."/>
            <person name="Haft D.H."/>
            <person name="Gwinn M.L."/>
            <person name="Nelson W.C."/>
            <person name="Richardson D.L."/>
            <person name="Moffat K.S."/>
            <person name="Qin H."/>
            <person name="Jiang L."/>
            <person name="Pamphile W."/>
            <person name="Crosby M."/>
            <person name="Shen M."/>
            <person name="Vamathevan J.J."/>
            <person name="Lam P."/>
            <person name="McDonald L."/>
            <person name="Utterback T."/>
            <person name="Zalewski C."/>
            <person name="Makarova K.S."/>
            <person name="Aravind L."/>
            <person name="Daly M.J."/>
            <person name="Minton K.W."/>
            <person name="Fleischmann R.D."/>
            <person name="Ketchum K.A."/>
            <person name="Nelson K.E."/>
            <person name="Salzberg S."/>
            <person name="Smith H.O."/>
            <person name="Venter J.C."/>
            <person name="Fraser C.M."/>
        </authorList>
    </citation>
    <scope>NUCLEOTIDE SEQUENCE [LARGE SCALE GENOMIC DNA]</scope>
    <source>
        <strain evidence="11">ATCC 13939 / DSM 20539 / JCM 16871 / LMG 4051 / NBRC 15346 / NCIMB 9279 / R1 / VKM B-1422</strain>
    </source>
</reference>
<feature type="domain" description="Acyl-CoA dehydrogenase/oxidase N-terminal" evidence="8">
    <location>
        <begin position="87"/>
        <end position="194"/>
    </location>
</feature>
<feature type="domain" description="Acyl-CoA dehydrogenase/oxidase C-terminal" evidence="6">
    <location>
        <begin position="322"/>
        <end position="489"/>
    </location>
</feature>
<keyword evidence="11" id="KW-1185">Reference proteome</keyword>
<dbReference type="Pfam" id="PF00441">
    <property type="entry name" value="Acyl-CoA_dh_1"/>
    <property type="match status" value="1"/>
</dbReference>
<organism evidence="10 11">
    <name type="scientific">Deinococcus radiodurans (strain ATCC 13939 / DSM 20539 / JCM 16871 / CCUG 27074 / LMG 4051 / NBRC 15346 / NCIMB 9279 / VKM B-1422 / R1)</name>
    <dbReference type="NCBI Taxonomy" id="243230"/>
    <lineage>
        <taxon>Bacteria</taxon>
        <taxon>Thermotogati</taxon>
        <taxon>Deinococcota</taxon>
        <taxon>Deinococci</taxon>
        <taxon>Deinococcales</taxon>
        <taxon>Deinococcaceae</taxon>
        <taxon>Deinococcus</taxon>
    </lineage>
</organism>
<dbReference type="HOGENOM" id="CLU_018204_12_2_0"/>
<dbReference type="STRING" id="243230.DR_A0250"/>
<dbReference type="GO" id="GO:0016627">
    <property type="term" value="F:oxidoreductase activity, acting on the CH-CH group of donors"/>
    <property type="evidence" value="ECO:0007669"/>
    <property type="project" value="InterPro"/>
</dbReference>